<dbReference type="Proteomes" id="UP000324065">
    <property type="component" value="Unassembled WGS sequence"/>
</dbReference>
<dbReference type="RefSeq" id="WP_150061001.1">
    <property type="nucleotide sequence ID" value="NZ_JACHII010000003.1"/>
</dbReference>
<dbReference type="InterPro" id="IPR007553">
    <property type="entry name" value="2-thiour_desulf"/>
</dbReference>
<name>A0A5M6IFD9_9PROT</name>
<protein>
    <submittedName>
        <fullName evidence="1">DUF523 domain-containing protein</fullName>
    </submittedName>
</protein>
<evidence type="ECO:0000313" key="1">
    <source>
        <dbReference type="EMBL" id="KAA5606991.1"/>
    </source>
</evidence>
<comment type="caution">
    <text evidence="1">The sequence shown here is derived from an EMBL/GenBank/DDBJ whole genome shotgun (WGS) entry which is preliminary data.</text>
</comment>
<gene>
    <name evidence="1" type="ORF">F1188_03535</name>
</gene>
<reference evidence="1 2" key="1">
    <citation type="submission" date="2019-09" db="EMBL/GenBank/DDBJ databases">
        <title>Genome sequence of Roseospira marina, one of the more divergent members of the non-sulfur purple photosynthetic bacterial family, the Rhodospirillaceae.</title>
        <authorList>
            <person name="Meyer T."/>
            <person name="Kyndt J."/>
        </authorList>
    </citation>
    <scope>NUCLEOTIDE SEQUENCE [LARGE SCALE GENOMIC DNA]</scope>
    <source>
        <strain evidence="1 2">DSM 15113</strain>
    </source>
</reference>
<sequence>MVAPVPHEGARVLVSACLLGEPVRYDGRGAALADTCLERWRAEGRVVALCPETAGGLPTPRAPAEIEPGGDGAAVLDGTARVMDVTGADVTTAYVEGAQRALALAQTHTCRYALLMDRSPSCGSTVLYSGHHDGRRRAGEGVVAALLRRRGIRVFAPDQIADLDMCLRAD</sequence>
<keyword evidence="2" id="KW-1185">Reference proteome</keyword>
<evidence type="ECO:0000313" key="2">
    <source>
        <dbReference type="Proteomes" id="UP000324065"/>
    </source>
</evidence>
<proteinExistence type="predicted"/>
<dbReference type="PANTHER" id="PTHR30087:SF1">
    <property type="entry name" value="HYPOTHETICAL CYTOSOLIC PROTEIN"/>
    <property type="match status" value="1"/>
</dbReference>
<dbReference type="EMBL" id="VWPJ01000002">
    <property type="protein sequence ID" value="KAA5606991.1"/>
    <property type="molecule type" value="Genomic_DNA"/>
</dbReference>
<organism evidence="1 2">
    <name type="scientific">Roseospira marina</name>
    <dbReference type="NCBI Taxonomy" id="140057"/>
    <lineage>
        <taxon>Bacteria</taxon>
        <taxon>Pseudomonadati</taxon>
        <taxon>Pseudomonadota</taxon>
        <taxon>Alphaproteobacteria</taxon>
        <taxon>Rhodospirillales</taxon>
        <taxon>Rhodospirillaceae</taxon>
        <taxon>Roseospira</taxon>
    </lineage>
</organism>
<dbReference type="OrthoDB" id="495783at2"/>
<dbReference type="Pfam" id="PF04463">
    <property type="entry name" value="2-thiour_desulf"/>
    <property type="match status" value="1"/>
</dbReference>
<dbReference type="AlphaFoldDB" id="A0A5M6IFD9"/>
<dbReference type="PANTHER" id="PTHR30087">
    <property type="entry name" value="INNER MEMBRANE PROTEIN"/>
    <property type="match status" value="1"/>
</dbReference>
<accession>A0A5M6IFD9</accession>